<keyword evidence="3" id="KW-1185">Reference proteome</keyword>
<evidence type="ECO:0000313" key="2">
    <source>
        <dbReference type="EMBL" id="TWU38491.1"/>
    </source>
</evidence>
<dbReference type="AlphaFoldDB" id="A0A5C6DSM4"/>
<evidence type="ECO:0000313" key="3">
    <source>
        <dbReference type="Proteomes" id="UP000319143"/>
    </source>
</evidence>
<feature type="region of interest" description="Disordered" evidence="1">
    <location>
        <begin position="177"/>
        <end position="200"/>
    </location>
</feature>
<accession>A0A5C6DSM4</accession>
<dbReference type="RefSeq" id="WP_146526820.1">
    <property type="nucleotide sequence ID" value="NZ_SJPV01000004.1"/>
</dbReference>
<dbReference type="OrthoDB" id="265007at2"/>
<organism evidence="2 3">
    <name type="scientific">Novipirellula artificiosorum</name>
    <dbReference type="NCBI Taxonomy" id="2528016"/>
    <lineage>
        <taxon>Bacteria</taxon>
        <taxon>Pseudomonadati</taxon>
        <taxon>Planctomycetota</taxon>
        <taxon>Planctomycetia</taxon>
        <taxon>Pirellulales</taxon>
        <taxon>Pirellulaceae</taxon>
        <taxon>Novipirellula</taxon>
    </lineage>
</organism>
<dbReference type="Gene3D" id="3.40.720.10">
    <property type="entry name" value="Alkaline Phosphatase, subunit A"/>
    <property type="match status" value="2"/>
</dbReference>
<proteinExistence type="predicted"/>
<evidence type="ECO:0000256" key="1">
    <source>
        <dbReference type="SAM" id="MobiDB-lite"/>
    </source>
</evidence>
<dbReference type="SUPFAM" id="SSF53649">
    <property type="entry name" value="Alkaline phosphatase-like"/>
    <property type="match status" value="1"/>
</dbReference>
<dbReference type="EMBL" id="SJPV01000004">
    <property type="protein sequence ID" value="TWU38491.1"/>
    <property type="molecule type" value="Genomic_DNA"/>
</dbReference>
<sequence>MTEKKMIVISAEGLATAALGCFGSSWNPTPAIDRIASEGSVWEQMIAGSHSPTEVLRNWWCGTETAETGEIARSVDWFSAWRERGPIELITDCPDVSKSGIDAPFTVSTLIEPPSFHAEGAPVRQPCEEIEETHLAELFAALLDRIESEAPWSSVWLHTQSLAGCWDAPRWLVPRDETDFNDGADLDDEEDPTDKGQPAPPWMFDLVDISPFPLPEDAHPDLVVSWMRTYGCQIQLLDRLIGLLLESLAEKAEAVTIVIVGASGFSLGQNGWIGTESGPLRSCHHRIPLLIQQATAGSKSEMFGGPIRSAVVANASELPRLLRQLCQSDGPLISPSQWAQDSDDFHPYVITQSDSSMTAITTARWYLVQDQQEGGPKLFLKPDDVDDQNNVSRLRPDITAQLEELIRSELR</sequence>
<protein>
    <submittedName>
        <fullName evidence="2">Sulfatase</fullName>
    </submittedName>
</protein>
<dbReference type="Proteomes" id="UP000319143">
    <property type="component" value="Unassembled WGS sequence"/>
</dbReference>
<comment type="caution">
    <text evidence="2">The sequence shown here is derived from an EMBL/GenBank/DDBJ whole genome shotgun (WGS) entry which is preliminary data.</text>
</comment>
<dbReference type="InterPro" id="IPR017850">
    <property type="entry name" value="Alkaline_phosphatase_core_sf"/>
</dbReference>
<reference evidence="2 3" key="1">
    <citation type="submission" date="2019-02" db="EMBL/GenBank/DDBJ databases">
        <title>Deep-cultivation of Planctomycetes and their phenomic and genomic characterization uncovers novel biology.</title>
        <authorList>
            <person name="Wiegand S."/>
            <person name="Jogler M."/>
            <person name="Boedeker C."/>
            <person name="Pinto D."/>
            <person name="Vollmers J."/>
            <person name="Rivas-Marin E."/>
            <person name="Kohn T."/>
            <person name="Peeters S.H."/>
            <person name="Heuer A."/>
            <person name="Rast P."/>
            <person name="Oberbeckmann S."/>
            <person name="Bunk B."/>
            <person name="Jeske O."/>
            <person name="Meyerdierks A."/>
            <person name="Storesund J.E."/>
            <person name="Kallscheuer N."/>
            <person name="Luecker S."/>
            <person name="Lage O.M."/>
            <person name="Pohl T."/>
            <person name="Merkel B.J."/>
            <person name="Hornburger P."/>
            <person name="Mueller R.-W."/>
            <person name="Bruemmer F."/>
            <person name="Labrenz M."/>
            <person name="Spormann A.M."/>
            <person name="Op Den Camp H."/>
            <person name="Overmann J."/>
            <person name="Amann R."/>
            <person name="Jetten M.S.M."/>
            <person name="Mascher T."/>
            <person name="Medema M.H."/>
            <person name="Devos D.P."/>
            <person name="Kaster A.-K."/>
            <person name="Ovreas L."/>
            <person name="Rohde M."/>
            <person name="Galperin M.Y."/>
            <person name="Jogler C."/>
        </authorList>
    </citation>
    <scope>NUCLEOTIDE SEQUENCE [LARGE SCALE GENOMIC DNA]</scope>
    <source>
        <strain evidence="2 3">Poly41</strain>
    </source>
</reference>
<gene>
    <name evidence="2" type="ORF">Poly41_29670</name>
</gene>
<name>A0A5C6DSM4_9BACT</name>
<feature type="compositionally biased region" description="Acidic residues" evidence="1">
    <location>
        <begin position="179"/>
        <end position="192"/>
    </location>
</feature>